<sequence>MKSFANNITFSRIVFALLMVSSTFYSLPFWMCYFWCGISDILDGFIARKLRQQSVIGAKLDSIADFIFAVTILVTVAKNIALPMYLWWCIVAIALLRLISYSIGFFKYRTFSSLHTLMNKITGASIFAFPLLYICFGLDIAGIMICIMAFLSSFEEIAIMIKSKELNRDIKSIFM</sequence>
<dbReference type="Gene3D" id="1.20.120.1760">
    <property type="match status" value="1"/>
</dbReference>
<dbReference type="AlphaFoldDB" id="A0A9P3WTE1"/>
<proteinExistence type="inferred from homology"/>
<dbReference type="PROSITE" id="PS00379">
    <property type="entry name" value="CDP_ALCOHOL_P_TRANSF"/>
    <property type="match status" value="1"/>
</dbReference>
<accession>A0A9P3WTE1</accession>
<dbReference type="Proteomes" id="UP000879542">
    <property type="component" value="Unassembled WGS sequence"/>
</dbReference>
<dbReference type="GO" id="GO:0016780">
    <property type="term" value="F:phosphotransferase activity, for other substituted phosphate groups"/>
    <property type="evidence" value="ECO:0007669"/>
    <property type="project" value="InterPro"/>
</dbReference>
<dbReference type="GO" id="GO:0016020">
    <property type="term" value="C:membrane"/>
    <property type="evidence" value="ECO:0007669"/>
    <property type="project" value="InterPro"/>
</dbReference>
<dbReference type="EMBL" id="DAEQIJ010000012">
    <property type="protein sequence ID" value="HBH2620713.1"/>
    <property type="molecule type" value="Genomic_DNA"/>
</dbReference>
<dbReference type="InterPro" id="IPR000462">
    <property type="entry name" value="CDP-OH_P_trans"/>
</dbReference>
<reference evidence="4" key="1">
    <citation type="journal article" date="2018" name="Genome Biol.">
        <title>SKESA: strategic k-mer extension for scrupulous assemblies.</title>
        <authorList>
            <person name="Souvorov A."/>
            <person name="Agarwala R."/>
            <person name="Lipman D.J."/>
        </authorList>
    </citation>
    <scope>NUCLEOTIDE SEQUENCE</scope>
    <source>
        <strain evidence="4">Clostridioides</strain>
    </source>
</reference>
<reference evidence="4" key="2">
    <citation type="submission" date="2021-06" db="EMBL/GenBank/DDBJ databases">
        <authorList>
            <consortium name="NCBI Pathogen Detection Project"/>
        </authorList>
    </citation>
    <scope>NUCLEOTIDE SEQUENCE</scope>
    <source>
        <strain evidence="4">Clostridioides</strain>
    </source>
</reference>
<dbReference type="RefSeq" id="WP_032511692.1">
    <property type="nucleotide sequence ID" value="NZ_AP025558.1"/>
</dbReference>
<feature type="transmembrane region" description="Helical" evidence="3">
    <location>
        <begin position="56"/>
        <end position="77"/>
    </location>
</feature>
<evidence type="ECO:0000313" key="5">
    <source>
        <dbReference type="Proteomes" id="UP000879542"/>
    </source>
</evidence>
<comment type="caution">
    <text evidence="4">The sequence shown here is derived from an EMBL/GenBank/DDBJ whole genome shotgun (WGS) entry which is preliminary data.</text>
</comment>
<keyword evidence="3" id="KW-0812">Transmembrane</keyword>
<feature type="transmembrane region" description="Helical" evidence="3">
    <location>
        <begin position="12"/>
        <end position="36"/>
    </location>
</feature>
<feature type="transmembrane region" description="Helical" evidence="3">
    <location>
        <begin position="84"/>
        <end position="106"/>
    </location>
</feature>
<dbReference type="GO" id="GO:0008654">
    <property type="term" value="P:phospholipid biosynthetic process"/>
    <property type="evidence" value="ECO:0007669"/>
    <property type="project" value="InterPro"/>
</dbReference>
<feature type="transmembrane region" description="Helical" evidence="3">
    <location>
        <begin position="126"/>
        <end position="154"/>
    </location>
</feature>
<keyword evidence="1 2" id="KW-0808">Transferase</keyword>
<comment type="similarity">
    <text evidence="2">Belongs to the CDP-alcohol phosphatidyltransferase class-I family.</text>
</comment>
<gene>
    <name evidence="4" type="ORF">KRQ00_002485</name>
</gene>
<evidence type="ECO:0000256" key="3">
    <source>
        <dbReference type="SAM" id="Phobius"/>
    </source>
</evidence>
<dbReference type="InterPro" id="IPR048254">
    <property type="entry name" value="CDP_ALCOHOL_P_TRANSF_CS"/>
</dbReference>
<dbReference type="InterPro" id="IPR043130">
    <property type="entry name" value="CDP-OH_PTrfase_TM_dom"/>
</dbReference>
<dbReference type="Pfam" id="PF01066">
    <property type="entry name" value="CDP-OH_P_transf"/>
    <property type="match status" value="1"/>
</dbReference>
<protein>
    <submittedName>
        <fullName evidence="4">CDP-alcohol phosphatidyltransferase family protein</fullName>
    </submittedName>
</protein>
<evidence type="ECO:0000256" key="2">
    <source>
        <dbReference type="RuleBase" id="RU003750"/>
    </source>
</evidence>
<evidence type="ECO:0000256" key="1">
    <source>
        <dbReference type="ARBA" id="ARBA00022679"/>
    </source>
</evidence>
<evidence type="ECO:0000313" key="4">
    <source>
        <dbReference type="EMBL" id="HBH2620713.1"/>
    </source>
</evidence>
<keyword evidence="3" id="KW-0472">Membrane</keyword>
<keyword evidence="3" id="KW-1133">Transmembrane helix</keyword>
<organism evidence="4 5">
    <name type="scientific">Clostridioides difficile</name>
    <name type="common">Peptoclostridium difficile</name>
    <dbReference type="NCBI Taxonomy" id="1496"/>
    <lineage>
        <taxon>Bacteria</taxon>
        <taxon>Bacillati</taxon>
        <taxon>Bacillota</taxon>
        <taxon>Clostridia</taxon>
        <taxon>Peptostreptococcales</taxon>
        <taxon>Peptostreptococcaceae</taxon>
        <taxon>Clostridioides</taxon>
    </lineage>
</organism>
<name>A0A9P3WTE1_CLODI</name>